<feature type="domain" description="Nucleoside transporter/FeoB GTPase Gate" evidence="2">
    <location>
        <begin position="27"/>
        <end position="119"/>
    </location>
</feature>
<keyword evidence="1" id="KW-0812">Transmembrane</keyword>
<dbReference type="AlphaFoldDB" id="A0A9D1MPR1"/>
<comment type="caution">
    <text evidence="3">The sequence shown here is derived from an EMBL/GenBank/DDBJ whole genome shotgun (WGS) entry which is preliminary data.</text>
</comment>
<feature type="transmembrane region" description="Helical" evidence="1">
    <location>
        <begin position="128"/>
        <end position="152"/>
    </location>
</feature>
<dbReference type="Proteomes" id="UP000824099">
    <property type="component" value="Unassembled WGS sequence"/>
</dbReference>
<dbReference type="InterPro" id="IPR052549">
    <property type="entry name" value="SpmB"/>
</dbReference>
<name>A0A9D1MPR1_9FIRM</name>
<protein>
    <submittedName>
        <fullName evidence="3">Nucleoside recognition protein</fullName>
    </submittedName>
</protein>
<reference evidence="3" key="1">
    <citation type="submission" date="2020-10" db="EMBL/GenBank/DDBJ databases">
        <authorList>
            <person name="Gilroy R."/>
        </authorList>
    </citation>
    <scope>NUCLEOTIDE SEQUENCE</scope>
    <source>
        <strain evidence="3">CHK160-1198</strain>
    </source>
</reference>
<keyword evidence="1" id="KW-0472">Membrane</keyword>
<sequence>MDEAKTSIVEEFMKGAKKGFYIGVELIAPAMVMAYALIEFLKISGAMEIIGNLLNPVMGVFGLPGAASVALIAAFFSKAAGCAAAATLFGDGKIDAAQATMLLPACVTMGTLVGHFARIVLVTNANKLFYPVLFLTPIIDAIIVLYLTRLVIMFF</sequence>
<keyword evidence="1" id="KW-1133">Transmembrane helix</keyword>
<evidence type="ECO:0000313" key="3">
    <source>
        <dbReference type="EMBL" id="HIU64438.1"/>
    </source>
</evidence>
<feature type="transmembrane region" description="Helical" evidence="1">
    <location>
        <begin position="96"/>
        <end position="116"/>
    </location>
</feature>
<evidence type="ECO:0000259" key="2">
    <source>
        <dbReference type="Pfam" id="PF07670"/>
    </source>
</evidence>
<evidence type="ECO:0000256" key="1">
    <source>
        <dbReference type="SAM" id="Phobius"/>
    </source>
</evidence>
<evidence type="ECO:0000313" key="4">
    <source>
        <dbReference type="Proteomes" id="UP000824099"/>
    </source>
</evidence>
<gene>
    <name evidence="3" type="ORF">IAB06_05340</name>
</gene>
<dbReference type="GO" id="GO:0005886">
    <property type="term" value="C:plasma membrane"/>
    <property type="evidence" value="ECO:0007669"/>
    <property type="project" value="TreeGrafter"/>
</dbReference>
<dbReference type="Pfam" id="PF07670">
    <property type="entry name" value="Gate"/>
    <property type="match status" value="1"/>
</dbReference>
<accession>A0A9D1MPR1</accession>
<dbReference type="PANTHER" id="PTHR35793:SF2">
    <property type="entry name" value="INNER MEMBRANE PROTEIN YJIG"/>
    <property type="match status" value="1"/>
</dbReference>
<dbReference type="NCBIfam" id="NF007811">
    <property type="entry name" value="PRK10519.1"/>
    <property type="match status" value="1"/>
</dbReference>
<reference evidence="3" key="2">
    <citation type="journal article" date="2021" name="PeerJ">
        <title>Extensive microbial diversity within the chicken gut microbiome revealed by metagenomics and culture.</title>
        <authorList>
            <person name="Gilroy R."/>
            <person name="Ravi A."/>
            <person name="Getino M."/>
            <person name="Pursley I."/>
            <person name="Horton D.L."/>
            <person name="Alikhan N.F."/>
            <person name="Baker D."/>
            <person name="Gharbi K."/>
            <person name="Hall N."/>
            <person name="Watson M."/>
            <person name="Adriaenssens E.M."/>
            <person name="Foster-Nyarko E."/>
            <person name="Jarju S."/>
            <person name="Secka A."/>
            <person name="Antonio M."/>
            <person name="Oren A."/>
            <person name="Chaudhuri R.R."/>
            <person name="La Ragione R."/>
            <person name="Hildebrand F."/>
            <person name="Pallen M.J."/>
        </authorList>
    </citation>
    <scope>NUCLEOTIDE SEQUENCE</scope>
    <source>
        <strain evidence="3">CHK160-1198</strain>
    </source>
</reference>
<feature type="transmembrane region" description="Helical" evidence="1">
    <location>
        <begin position="53"/>
        <end position="76"/>
    </location>
</feature>
<dbReference type="EMBL" id="DVNI01000085">
    <property type="protein sequence ID" value="HIU64438.1"/>
    <property type="molecule type" value="Genomic_DNA"/>
</dbReference>
<feature type="transmembrane region" description="Helical" evidence="1">
    <location>
        <begin position="20"/>
        <end position="41"/>
    </location>
</feature>
<dbReference type="PANTHER" id="PTHR35793">
    <property type="entry name" value="INNER MEMBRANE PROTEIN YJIG"/>
    <property type="match status" value="1"/>
</dbReference>
<proteinExistence type="predicted"/>
<organism evidence="3 4">
    <name type="scientific">Candidatus Avacidaminococcus intestinavium</name>
    <dbReference type="NCBI Taxonomy" id="2840684"/>
    <lineage>
        <taxon>Bacteria</taxon>
        <taxon>Bacillati</taxon>
        <taxon>Bacillota</taxon>
        <taxon>Negativicutes</taxon>
        <taxon>Acidaminococcales</taxon>
        <taxon>Acidaminococcaceae</taxon>
        <taxon>Acidaminococcaceae incertae sedis</taxon>
        <taxon>Candidatus Avacidaminococcus</taxon>
    </lineage>
</organism>
<dbReference type="InterPro" id="IPR011642">
    <property type="entry name" value="Gate_dom"/>
</dbReference>